<gene>
    <name evidence="4" type="ORF">C7M84_003390</name>
</gene>
<dbReference type="AlphaFoldDB" id="A0A423TN74"/>
<organism evidence="4 5">
    <name type="scientific">Penaeus vannamei</name>
    <name type="common">Whiteleg shrimp</name>
    <name type="synonym">Litopenaeus vannamei</name>
    <dbReference type="NCBI Taxonomy" id="6689"/>
    <lineage>
        <taxon>Eukaryota</taxon>
        <taxon>Metazoa</taxon>
        <taxon>Ecdysozoa</taxon>
        <taxon>Arthropoda</taxon>
        <taxon>Crustacea</taxon>
        <taxon>Multicrustacea</taxon>
        <taxon>Malacostraca</taxon>
        <taxon>Eumalacostraca</taxon>
        <taxon>Eucarida</taxon>
        <taxon>Decapoda</taxon>
        <taxon>Dendrobranchiata</taxon>
        <taxon>Penaeoidea</taxon>
        <taxon>Penaeidae</taxon>
        <taxon>Penaeus</taxon>
    </lineage>
</organism>
<evidence type="ECO:0000256" key="3">
    <source>
        <dbReference type="ARBA" id="ARBA00023274"/>
    </source>
</evidence>
<name>A0A423TN74_PENVA</name>
<evidence type="ECO:0000256" key="2">
    <source>
        <dbReference type="ARBA" id="ARBA00022980"/>
    </source>
</evidence>
<proteinExistence type="inferred from homology"/>
<reference evidence="4 5" key="1">
    <citation type="submission" date="2018-04" db="EMBL/GenBank/DDBJ databases">
        <authorList>
            <person name="Zhang X."/>
            <person name="Yuan J."/>
            <person name="Li F."/>
            <person name="Xiang J."/>
        </authorList>
    </citation>
    <scope>NUCLEOTIDE SEQUENCE [LARGE SCALE GENOMIC DNA]</scope>
    <source>
        <tissue evidence="4">Muscle</tissue>
    </source>
</reference>
<keyword evidence="3" id="KW-0687">Ribonucleoprotein</keyword>
<dbReference type="Proteomes" id="UP000283509">
    <property type="component" value="Unassembled WGS sequence"/>
</dbReference>
<dbReference type="GO" id="GO:0006412">
    <property type="term" value="P:translation"/>
    <property type="evidence" value="ECO:0007669"/>
    <property type="project" value="InterPro"/>
</dbReference>
<comment type="similarity">
    <text evidence="1">Belongs to the bacterial ribosomal protein bS21 family.</text>
</comment>
<dbReference type="GO" id="GO:0003735">
    <property type="term" value="F:structural constituent of ribosome"/>
    <property type="evidence" value="ECO:0007669"/>
    <property type="project" value="InterPro"/>
</dbReference>
<dbReference type="PANTHER" id="PTHR21109:SF0">
    <property type="entry name" value="SMALL RIBOSOMAL SUBUNIT PROTEIN BS21M"/>
    <property type="match status" value="1"/>
</dbReference>
<keyword evidence="2 4" id="KW-0689">Ribosomal protein</keyword>
<reference evidence="4 5" key="2">
    <citation type="submission" date="2019-01" db="EMBL/GenBank/DDBJ databases">
        <title>The decoding of complex shrimp genome reveals the adaptation for benthos swimmer, frequently molting mechanism and breeding impact on genome.</title>
        <authorList>
            <person name="Sun Y."/>
            <person name="Gao Y."/>
            <person name="Yu Y."/>
        </authorList>
    </citation>
    <scope>NUCLEOTIDE SEQUENCE [LARGE SCALE GENOMIC DNA]</scope>
    <source>
        <tissue evidence="4">Muscle</tissue>
    </source>
</reference>
<sequence length="91" mass="11005">MGIGHKHVQFVGKTVLVRNNNIEEGMRVVNRIMGREGLFEQYRLTRYYEKPFQTRRRINFEKAKAIYNEDMNRKIQFVMRKNRLNPWIGCA</sequence>
<dbReference type="GO" id="GO:0005840">
    <property type="term" value="C:ribosome"/>
    <property type="evidence" value="ECO:0007669"/>
    <property type="project" value="UniProtKB-KW"/>
</dbReference>
<keyword evidence="5" id="KW-1185">Reference proteome</keyword>
<comment type="caution">
    <text evidence="4">The sequence shown here is derived from an EMBL/GenBank/DDBJ whole genome shotgun (WGS) entry which is preliminary data.</text>
</comment>
<protein>
    <submittedName>
        <fullName evidence="4">Ribosomal protein S21</fullName>
    </submittedName>
</protein>
<dbReference type="PANTHER" id="PTHR21109">
    <property type="entry name" value="MITOCHONDRIAL 28S RIBOSOMAL PROTEIN S21"/>
    <property type="match status" value="1"/>
</dbReference>
<accession>A0A423TN74</accession>
<dbReference type="NCBIfam" id="TIGR00030">
    <property type="entry name" value="S21p"/>
    <property type="match status" value="1"/>
</dbReference>
<evidence type="ECO:0000313" key="4">
    <source>
        <dbReference type="EMBL" id="ROT77910.1"/>
    </source>
</evidence>
<dbReference type="InterPro" id="IPR001911">
    <property type="entry name" value="Ribosomal_bS21"/>
</dbReference>
<dbReference type="EMBL" id="QCYY01001458">
    <property type="protein sequence ID" value="ROT77910.1"/>
    <property type="molecule type" value="Genomic_DNA"/>
</dbReference>
<evidence type="ECO:0000256" key="1">
    <source>
        <dbReference type="ARBA" id="ARBA00006640"/>
    </source>
</evidence>
<dbReference type="Pfam" id="PF01165">
    <property type="entry name" value="Ribosomal_S21"/>
    <property type="match status" value="1"/>
</dbReference>
<evidence type="ECO:0000313" key="5">
    <source>
        <dbReference type="Proteomes" id="UP000283509"/>
    </source>
</evidence>
<dbReference type="STRING" id="6689.A0A423TN74"/>
<dbReference type="OrthoDB" id="2501249at2759"/>
<dbReference type="GO" id="GO:1990904">
    <property type="term" value="C:ribonucleoprotein complex"/>
    <property type="evidence" value="ECO:0007669"/>
    <property type="project" value="UniProtKB-KW"/>
</dbReference>